<dbReference type="FunFam" id="1.10.390.10:FF:000003">
    <property type="entry name" value="Leukotriene A(4) hydrolase"/>
    <property type="match status" value="1"/>
</dbReference>
<comment type="subcellular location">
    <subcellularLocation>
        <location evidence="2">Cell membrane</location>
        <topology evidence="2">Lipid-anchor</topology>
        <topology evidence="2">GPI-anchor</topology>
    </subcellularLocation>
    <subcellularLocation>
        <location evidence="1 14">Cytoplasm</location>
    </subcellularLocation>
</comment>
<dbReference type="FunFam" id="2.60.40.1730:FF:000004">
    <property type="entry name" value="Leukotriene A(4) hydrolase"/>
    <property type="match status" value="1"/>
</dbReference>
<evidence type="ECO:0000256" key="9">
    <source>
        <dbReference type="ARBA" id="ARBA00022833"/>
    </source>
</evidence>
<keyword evidence="5 14" id="KW-0963">Cytoplasm</keyword>
<comment type="catalytic activity">
    <reaction evidence="14">
        <text>leukotriene A4 + H2O = leukotriene B4</text>
        <dbReference type="Rhea" id="RHEA:22324"/>
        <dbReference type="ChEBI" id="CHEBI:15377"/>
        <dbReference type="ChEBI" id="CHEBI:57461"/>
        <dbReference type="ChEBI" id="CHEBI:57463"/>
        <dbReference type="EC" id="3.3.2.6"/>
    </reaction>
</comment>
<dbReference type="InterPro" id="IPR012777">
    <property type="entry name" value="LTA4H"/>
</dbReference>
<evidence type="ECO:0000259" key="15">
    <source>
        <dbReference type="SMART" id="SM01263"/>
    </source>
</evidence>
<dbReference type="InterPro" id="IPR027268">
    <property type="entry name" value="Peptidase_M4/M1_CTD_sf"/>
</dbReference>
<dbReference type="Gene3D" id="1.25.40.320">
    <property type="entry name" value="Peptidase M1, leukotriene A4 hydrolase/aminopeptidase C-terminal domain"/>
    <property type="match status" value="1"/>
</dbReference>
<dbReference type="Gene3D" id="2.60.40.1730">
    <property type="entry name" value="tricorn interacting facor f3 domain"/>
    <property type="match status" value="1"/>
</dbReference>
<sequence>MADDKKSLGLSPGDPNSFSRPDQWIVTNLHLKIDVDFKKEILHGHVILTVEKKENDSDHLLLDTRNLTIHEVVDVKDSKPLSFEMFEPYKTFGSKLQITLPKNGEKTVSIRVAYQTSSQSSALQWLPPQQTAGKKHPYLFSQNQAIHARSMLPCQDTPSVKAPFTAEVSAPSDLTVLMSALREDPIVDPEDSKKKIHHFKQPVGIPSYLIALVVGALESRQIGPRSYVWSEKELVNAAAEEFSETETMIKAGENVMGPYIWNRYDILVLPPSFPFGGMENPCLTFVTPTLLAGDKSLASVIAHEIAHSWTGNLVTNKNFEHFWLNEGFTVFAERKIIGRMLGEAHRHFHAIIGWKDLQESIKTQGADNPLTSLVVNLKDVDPDDAFSTVPYEKGHSLLFYLEHLVGGPGKFEPFFRDYINKFKHQSIDTQTWKEYFENYFKEKVPEKTLASIDWKTWLYKPGMPPVDLKFDNSLAESSQKLSERWINASTEHLSSFGSSDIKQLTSMQICEFLSLLLQTENFSLEKLKAMQKAYNFSEIRNSEIKFRWIRLGIKSRWTDSIPLALKFVTEQGRMKFVRPIYRDLYSWEDARQKAIDNYNSTRSQMMYVTSAMVAKDLHLKAT</sequence>
<dbReference type="Gene3D" id="3.30.2010.30">
    <property type="match status" value="1"/>
</dbReference>
<dbReference type="SUPFAM" id="SSF55486">
    <property type="entry name" value="Metalloproteases ('zincins'), catalytic domain"/>
    <property type="match status" value="1"/>
</dbReference>
<keyword evidence="8 14" id="KW-0378">Hydrolase</keyword>
<keyword evidence="7 13" id="KW-0479">Metal-binding</keyword>
<feature type="binding site" evidence="12">
    <location>
        <begin position="573"/>
        <end position="575"/>
    </location>
    <ligand>
        <name>a peptide</name>
        <dbReference type="ChEBI" id="CHEBI:60466"/>
    </ligand>
</feature>
<feature type="binding site" evidence="12">
    <location>
        <begin position="274"/>
        <end position="279"/>
    </location>
    <ligand>
        <name>a peptide</name>
        <dbReference type="ChEBI" id="CHEBI:60466"/>
    </ligand>
</feature>
<dbReference type="InterPro" id="IPR038502">
    <property type="entry name" value="M1_LTA-4_hydro/amino_C_sf"/>
</dbReference>
<evidence type="ECO:0000256" key="4">
    <source>
        <dbReference type="ARBA" id="ARBA00010136"/>
    </source>
</evidence>
<dbReference type="Pfam" id="PF09127">
    <property type="entry name" value="Leuk-A4-hydro_C"/>
    <property type="match status" value="1"/>
</dbReference>
<dbReference type="InterPro" id="IPR015211">
    <property type="entry name" value="Peptidase_M1_C"/>
</dbReference>
<dbReference type="GO" id="GO:0043171">
    <property type="term" value="P:peptide catabolic process"/>
    <property type="evidence" value="ECO:0007669"/>
    <property type="project" value="TreeGrafter"/>
</dbReference>
<dbReference type="FunFam" id="3.30.2010.30:FF:000001">
    <property type="entry name" value="Leukotriene A(4) hydrolase"/>
    <property type="match status" value="1"/>
</dbReference>
<dbReference type="GO" id="GO:0004301">
    <property type="term" value="F:epoxide hydrolase activity"/>
    <property type="evidence" value="ECO:0007669"/>
    <property type="project" value="TreeGrafter"/>
</dbReference>
<dbReference type="GO" id="GO:0019370">
    <property type="term" value="P:leukotriene biosynthetic process"/>
    <property type="evidence" value="ECO:0007669"/>
    <property type="project" value="UniProtKB-KW"/>
</dbReference>
<proteinExistence type="inferred from homology"/>
<dbReference type="PRINTS" id="PR00756">
    <property type="entry name" value="ALADIPTASE"/>
</dbReference>
<accession>A0A646QDM6</accession>
<dbReference type="GO" id="GO:0005886">
    <property type="term" value="C:plasma membrane"/>
    <property type="evidence" value="ECO:0007669"/>
    <property type="project" value="UniProtKB-SubCell"/>
</dbReference>
<dbReference type="InterPro" id="IPR045357">
    <property type="entry name" value="Aminopeptidase_N-like_N"/>
</dbReference>
<feature type="domain" description="Peptidase M1 leukotriene A4 hydrolase/aminopeptidase C-terminal" evidence="15">
    <location>
        <begin position="473"/>
        <end position="617"/>
    </location>
</feature>
<keyword evidence="6 14" id="KW-0645">Protease</keyword>
<keyword evidence="10 14" id="KW-0482">Metalloprotease</keyword>
<evidence type="ECO:0000313" key="16">
    <source>
        <dbReference type="EMBL" id="MUP40587.1"/>
    </source>
</evidence>
<dbReference type="UniPathway" id="UPA00878"/>
<dbReference type="InterPro" id="IPR016024">
    <property type="entry name" value="ARM-type_fold"/>
</dbReference>
<feature type="binding site" evidence="13">
    <location>
        <position position="326"/>
    </location>
    <ligand>
        <name>Zn(2+)</name>
        <dbReference type="ChEBI" id="CHEBI:29105"/>
        <note>catalytic</note>
    </ligand>
</feature>
<keyword evidence="9 13" id="KW-0862">Zinc</keyword>
<evidence type="ECO:0000256" key="11">
    <source>
        <dbReference type="PIRSR" id="PIRSR612777-1"/>
    </source>
</evidence>
<dbReference type="GO" id="GO:0008270">
    <property type="term" value="F:zinc ion binding"/>
    <property type="evidence" value="ECO:0007669"/>
    <property type="project" value="InterPro"/>
</dbReference>
<dbReference type="Pfam" id="PF01433">
    <property type="entry name" value="Peptidase_M1"/>
    <property type="match status" value="1"/>
</dbReference>
<evidence type="ECO:0000256" key="3">
    <source>
        <dbReference type="ARBA" id="ARBA00004716"/>
    </source>
</evidence>
<comment type="pathway">
    <text evidence="3 14">Lipid metabolism; leukotriene B4 biosynthesis.</text>
</comment>
<dbReference type="GO" id="GO:0006508">
    <property type="term" value="P:proteolysis"/>
    <property type="evidence" value="ECO:0007669"/>
    <property type="project" value="UniProtKB-KW"/>
</dbReference>
<feature type="binding site" evidence="13">
    <location>
        <position position="307"/>
    </location>
    <ligand>
        <name>Zn(2+)</name>
        <dbReference type="ChEBI" id="CHEBI:29105"/>
        <note>catalytic</note>
    </ligand>
</feature>
<feature type="binding site" evidence="13">
    <location>
        <position position="303"/>
    </location>
    <ligand>
        <name>Zn(2+)</name>
        <dbReference type="ChEBI" id="CHEBI:29105"/>
        <note>catalytic</note>
    </ligand>
</feature>
<dbReference type="Pfam" id="PF17900">
    <property type="entry name" value="Peptidase_M1_N"/>
    <property type="match status" value="1"/>
</dbReference>
<comment type="similarity">
    <text evidence="4 14">Belongs to the peptidase M1 family.</text>
</comment>
<dbReference type="GO" id="GO:0005829">
    <property type="term" value="C:cytosol"/>
    <property type="evidence" value="ECO:0007669"/>
    <property type="project" value="TreeGrafter"/>
</dbReference>
<evidence type="ECO:0000256" key="1">
    <source>
        <dbReference type="ARBA" id="ARBA00004496"/>
    </source>
</evidence>
<evidence type="ECO:0000256" key="12">
    <source>
        <dbReference type="PIRSR" id="PIRSR612777-2"/>
    </source>
</evidence>
<dbReference type="CDD" id="cd09599">
    <property type="entry name" value="M1_LTA4H"/>
    <property type="match status" value="1"/>
</dbReference>
<dbReference type="InterPro" id="IPR014782">
    <property type="entry name" value="Peptidase_M1_dom"/>
</dbReference>
<evidence type="ECO:0000256" key="10">
    <source>
        <dbReference type="ARBA" id="ARBA00023049"/>
    </source>
</evidence>
<feature type="active site" description="Proton donor" evidence="11">
    <location>
        <position position="391"/>
    </location>
</feature>
<dbReference type="PANTHER" id="PTHR45726">
    <property type="entry name" value="LEUKOTRIENE A-4 HYDROLASE"/>
    <property type="match status" value="1"/>
</dbReference>
<evidence type="ECO:0000256" key="13">
    <source>
        <dbReference type="PIRSR" id="PIRSR612777-3"/>
    </source>
</evidence>
<dbReference type="InterPro" id="IPR049980">
    <property type="entry name" value="LTA4H_cat"/>
</dbReference>
<comment type="cofactor">
    <cofactor evidence="13 14">
        <name>Zn(2+)</name>
        <dbReference type="ChEBI" id="CHEBI:29105"/>
    </cofactor>
    <text evidence="13 14">Binds 1 zinc ion per subunit.</text>
</comment>
<evidence type="ECO:0000256" key="8">
    <source>
        <dbReference type="ARBA" id="ARBA00022801"/>
    </source>
</evidence>
<organism evidence="16">
    <name type="scientific">Hemiscolopendra marginata</name>
    <dbReference type="NCBI Taxonomy" id="943146"/>
    <lineage>
        <taxon>Eukaryota</taxon>
        <taxon>Metazoa</taxon>
        <taxon>Ecdysozoa</taxon>
        <taxon>Arthropoda</taxon>
        <taxon>Myriapoda</taxon>
        <taxon>Chilopoda</taxon>
        <taxon>Pleurostigmophora</taxon>
        <taxon>Scolopendromorpha</taxon>
        <taxon>Scolopendridae</taxon>
        <taxon>Hemiscolopendra</taxon>
    </lineage>
</organism>
<dbReference type="AlphaFoldDB" id="A0A646QDM6"/>
<dbReference type="GO" id="GO:0004463">
    <property type="term" value="F:leukotriene-A4 hydrolase activity"/>
    <property type="evidence" value="ECO:0007669"/>
    <property type="project" value="UniProtKB-EC"/>
</dbReference>
<dbReference type="GO" id="GO:0070006">
    <property type="term" value="F:metalloaminopeptidase activity"/>
    <property type="evidence" value="ECO:0007669"/>
    <property type="project" value="UniProtKB-ARBA"/>
</dbReference>
<dbReference type="InterPro" id="IPR034015">
    <property type="entry name" value="M1_LTA4H"/>
</dbReference>
<evidence type="ECO:0000256" key="2">
    <source>
        <dbReference type="ARBA" id="ARBA00004609"/>
    </source>
</evidence>
<dbReference type="InterPro" id="IPR001930">
    <property type="entry name" value="Peptidase_M1"/>
</dbReference>
<dbReference type="FunFam" id="1.25.40.320:FF:000001">
    <property type="entry name" value="Leukotriene A(4) hydrolase"/>
    <property type="match status" value="1"/>
</dbReference>
<dbReference type="SUPFAM" id="SSF48371">
    <property type="entry name" value="ARM repeat"/>
    <property type="match status" value="1"/>
</dbReference>
<feature type="active site" description="Proton acceptor" evidence="11">
    <location>
        <position position="304"/>
    </location>
</feature>
<evidence type="ECO:0000256" key="6">
    <source>
        <dbReference type="ARBA" id="ARBA00022670"/>
    </source>
</evidence>
<dbReference type="NCBIfam" id="TIGR02411">
    <property type="entry name" value="leuko_A4_hydro"/>
    <property type="match status" value="1"/>
</dbReference>
<evidence type="ECO:0000256" key="7">
    <source>
        <dbReference type="ARBA" id="ARBA00022723"/>
    </source>
</evidence>
<dbReference type="PANTHER" id="PTHR45726:SF3">
    <property type="entry name" value="LEUKOTRIENE A-4 HYDROLASE"/>
    <property type="match status" value="1"/>
</dbReference>
<dbReference type="EC" id="3.3.2.6" evidence="14"/>
<protein>
    <recommendedName>
        <fullName evidence="14">Leukotriene A(4) hydrolase</fullName>
        <shortName evidence="14">LTA-4 hydrolase</shortName>
        <ecNumber evidence="14">3.3.2.6</ecNumber>
    </recommendedName>
</protein>
<evidence type="ECO:0000256" key="14">
    <source>
        <dbReference type="RuleBase" id="RU361141"/>
    </source>
</evidence>
<keyword evidence="14" id="KW-0434">Leukotriene biosynthesis</keyword>
<evidence type="ECO:0000256" key="5">
    <source>
        <dbReference type="ARBA" id="ARBA00022490"/>
    </source>
</evidence>
<dbReference type="EMBL" id="GHBY01000410">
    <property type="protein sequence ID" value="MUP40587.1"/>
    <property type="molecule type" value="Transcribed_RNA"/>
</dbReference>
<dbReference type="SUPFAM" id="SSF63737">
    <property type="entry name" value="Leukotriene A4 hydrolase N-terminal domain"/>
    <property type="match status" value="1"/>
</dbReference>
<dbReference type="Gene3D" id="1.10.390.10">
    <property type="entry name" value="Neutral Protease Domain 2"/>
    <property type="match status" value="1"/>
</dbReference>
<dbReference type="InterPro" id="IPR042097">
    <property type="entry name" value="Aminopeptidase_N-like_N_sf"/>
</dbReference>
<feature type="binding site" evidence="12">
    <location>
        <begin position="142"/>
        <end position="144"/>
    </location>
    <ligand>
        <name>a peptide</name>
        <dbReference type="ChEBI" id="CHEBI:60466"/>
    </ligand>
</feature>
<name>A0A646QDM6_9MYRI</name>
<dbReference type="SMART" id="SM01263">
    <property type="entry name" value="Leuk-A4-hydro_C"/>
    <property type="match status" value="1"/>
</dbReference>
<reference evidence="16" key="1">
    <citation type="submission" date="2018-11" db="EMBL/GenBank/DDBJ databases">
        <title>Venom-gland transcriptomics and venom proteomics of the Florida green centipede (Hemiscolopendra marginata) reveal sex-based variation in a centipede venom.</title>
        <authorList>
            <person name="Nystrom G.S."/>
            <person name="Ward M.J."/>
            <person name="Ellsworth S.A."/>
            <person name="Rokyta D.R."/>
        </authorList>
    </citation>
    <scope>NUCLEOTIDE SEQUENCE</scope>
    <source>
        <tissue evidence="16">Venom gland</tissue>
    </source>
</reference>